<dbReference type="InterPro" id="IPR013325">
    <property type="entry name" value="RNA_pol_sigma_r2"/>
</dbReference>
<proteinExistence type="predicted"/>
<evidence type="ECO:0000313" key="1">
    <source>
        <dbReference type="EMBL" id="QEL15235.1"/>
    </source>
</evidence>
<dbReference type="AlphaFoldDB" id="A0A5C1A9K9"/>
<organism evidence="1 2">
    <name type="scientific">Limnoglobus roseus</name>
    <dbReference type="NCBI Taxonomy" id="2598579"/>
    <lineage>
        <taxon>Bacteria</taxon>
        <taxon>Pseudomonadati</taxon>
        <taxon>Planctomycetota</taxon>
        <taxon>Planctomycetia</taxon>
        <taxon>Gemmatales</taxon>
        <taxon>Gemmataceae</taxon>
        <taxon>Limnoglobus</taxon>
    </lineage>
</organism>
<gene>
    <name evidence="1" type="ORF">PX52LOC_02150</name>
</gene>
<accession>A0A5C1A9K9</accession>
<name>A0A5C1A9K9_9BACT</name>
<dbReference type="GO" id="GO:0003700">
    <property type="term" value="F:DNA-binding transcription factor activity"/>
    <property type="evidence" value="ECO:0007669"/>
    <property type="project" value="InterPro"/>
</dbReference>
<dbReference type="Gene3D" id="1.10.1740.10">
    <property type="match status" value="1"/>
</dbReference>
<dbReference type="SUPFAM" id="SSF88946">
    <property type="entry name" value="Sigma2 domain of RNA polymerase sigma factors"/>
    <property type="match status" value="1"/>
</dbReference>
<sequence>MAELCAAYWYPLYAYLRRHGREPADAEDAVQGFFAWLLESNAVRYADPGRGRFRCFLVTALNQYLARRREYESAEKRTPPGPLVSIDAAAGEDWFSNEPADDRTPDMAFEYTWAVSVVRHALDRLRAEQAAAGKEGQFDAYQGLLTGQGETTAVAAKFGMNEGAVRVAVHRLRKRYAEVLQEEVAATLEEGDDVNAELQHLIATLELGRRL</sequence>
<protein>
    <submittedName>
        <fullName evidence="1">RNA polymerase subunit sigma-24</fullName>
    </submittedName>
</protein>
<dbReference type="GO" id="GO:0006352">
    <property type="term" value="P:DNA-templated transcription initiation"/>
    <property type="evidence" value="ECO:0007669"/>
    <property type="project" value="InterPro"/>
</dbReference>
<dbReference type="EMBL" id="CP042425">
    <property type="protein sequence ID" value="QEL15235.1"/>
    <property type="molecule type" value="Genomic_DNA"/>
</dbReference>
<evidence type="ECO:0000313" key="2">
    <source>
        <dbReference type="Proteomes" id="UP000324974"/>
    </source>
</evidence>
<keyword evidence="2" id="KW-1185">Reference proteome</keyword>
<dbReference type="Proteomes" id="UP000324974">
    <property type="component" value="Chromosome"/>
</dbReference>
<dbReference type="RefSeq" id="WP_168218914.1">
    <property type="nucleotide sequence ID" value="NZ_CP042425.1"/>
</dbReference>
<dbReference type="KEGG" id="lrs:PX52LOC_02150"/>
<reference evidence="2" key="1">
    <citation type="submission" date="2019-08" db="EMBL/GenBank/DDBJ databases">
        <title>Limnoglobus roseus gen. nov., sp. nov., a novel freshwater planctomycete with a giant genome from the family Gemmataceae.</title>
        <authorList>
            <person name="Kulichevskaya I.S."/>
            <person name="Naumoff D.G."/>
            <person name="Miroshnikov K."/>
            <person name="Ivanova A."/>
            <person name="Philippov D.A."/>
            <person name="Hakobyan A."/>
            <person name="Rijpstra I.C."/>
            <person name="Sinninghe Damste J.S."/>
            <person name="Liesack W."/>
            <person name="Dedysh S.N."/>
        </authorList>
    </citation>
    <scope>NUCLEOTIDE SEQUENCE [LARGE SCALE GENOMIC DNA]</scope>
    <source>
        <strain evidence="2">PX52</strain>
    </source>
</reference>